<evidence type="ECO:0000256" key="3">
    <source>
        <dbReference type="ARBA" id="ARBA00022701"/>
    </source>
</evidence>
<dbReference type="InterPro" id="IPR000217">
    <property type="entry name" value="Tubulin"/>
</dbReference>
<dbReference type="InterPro" id="IPR003008">
    <property type="entry name" value="Tubulin_FtsZ_GTPase"/>
</dbReference>
<dbReference type="CDD" id="cd02187">
    <property type="entry name" value="beta_tubulin"/>
    <property type="match status" value="1"/>
</dbReference>
<dbReference type="InterPro" id="IPR018316">
    <property type="entry name" value="Tubulin/FtsZ_2-layer-sand-dom"/>
</dbReference>
<sequence length="432" mass="48835">MLSIQVGQCGSRNGLKFWEILAKEHGIDENGQYIGNSKDQLSHICSYFNEGVDRYVPRTIFIDLDPRSEDSVKASSLGSLFSPGSFLSGKAGGMNNFAIGYYIDGSELIDPFLDIVRHEAEKSDIFIGAQLAFSVGGGSGSGIGANALRVLKEEHFGCLFQSSIVLPSPKVSDIVIEPYNAVLALHKICEYPRLNLLYDNEALHDICTRNFNNMKPTYADLNRIISASMVNLSSTMRFPSQISGGLRKIATNLIPFPRLNFLSPSLSPLEKFQNYQPTQFEIIQKLFNPENWLISHDLHWGMTYAAALILRGDFSPQKTIEELNNIKYQNDYYFDWISDNFFTAICNTPSLDWKMSASMLTNSTYISKILNNIVDAFTEMFRKKAYLHWYTQEGMDEMEFVEAESDLLDLISQYSEMDGADFGDEEDYEDEE</sequence>
<keyword evidence="10" id="KW-1185">Reference proteome</keyword>
<proteinExistence type="inferred from homology"/>
<reference evidence="9" key="1">
    <citation type="submission" date="2021-09" db="EMBL/GenBank/DDBJ databases">
        <authorList>
            <consortium name="AG Swart"/>
            <person name="Singh M."/>
            <person name="Singh A."/>
            <person name="Seah K."/>
            <person name="Emmerich C."/>
        </authorList>
    </citation>
    <scope>NUCLEOTIDE SEQUENCE</scope>
    <source>
        <strain evidence="9">ATCC30299</strain>
    </source>
</reference>
<dbReference type="GO" id="GO:0046872">
    <property type="term" value="F:metal ion binding"/>
    <property type="evidence" value="ECO:0007669"/>
    <property type="project" value="UniProtKB-KW"/>
</dbReference>
<dbReference type="GO" id="GO:0005874">
    <property type="term" value="C:microtubule"/>
    <property type="evidence" value="ECO:0007669"/>
    <property type="project" value="UniProtKB-KW"/>
</dbReference>
<dbReference type="GO" id="GO:0003924">
    <property type="term" value="F:GTPase activity"/>
    <property type="evidence" value="ECO:0007669"/>
    <property type="project" value="InterPro"/>
</dbReference>
<dbReference type="Gene3D" id="3.40.50.1440">
    <property type="entry name" value="Tubulin/FtsZ, GTPase domain"/>
    <property type="match status" value="1"/>
</dbReference>
<keyword evidence="6" id="KW-0342">GTP-binding</keyword>
<dbReference type="PRINTS" id="PR01161">
    <property type="entry name" value="TUBULIN"/>
</dbReference>
<gene>
    <name evidence="9" type="ORF">BSTOLATCC_MIC62346</name>
</gene>
<dbReference type="Gene3D" id="1.10.287.600">
    <property type="entry name" value="Helix hairpin bin"/>
    <property type="match status" value="1"/>
</dbReference>
<dbReference type="InterPro" id="IPR023123">
    <property type="entry name" value="Tubulin_C"/>
</dbReference>
<keyword evidence="5" id="KW-0547">Nucleotide-binding</keyword>
<dbReference type="AlphaFoldDB" id="A0AAU9K8G2"/>
<dbReference type="PRINTS" id="PR01163">
    <property type="entry name" value="BETATUBULIN"/>
</dbReference>
<dbReference type="SMART" id="SM00864">
    <property type="entry name" value="Tubulin"/>
    <property type="match status" value="1"/>
</dbReference>
<evidence type="ECO:0000256" key="1">
    <source>
        <dbReference type="ARBA" id="ARBA00009636"/>
    </source>
</evidence>
<dbReference type="EMBL" id="CAJZBQ010000060">
    <property type="protein sequence ID" value="CAG9334761.1"/>
    <property type="molecule type" value="Genomic_DNA"/>
</dbReference>
<dbReference type="GO" id="GO:0005200">
    <property type="term" value="F:structural constituent of cytoskeleton"/>
    <property type="evidence" value="ECO:0007669"/>
    <property type="project" value="InterPro"/>
</dbReference>
<name>A0AAU9K8G2_9CILI</name>
<dbReference type="SUPFAM" id="SSF52490">
    <property type="entry name" value="Tubulin nucleotide-binding domain-like"/>
    <property type="match status" value="1"/>
</dbReference>
<protein>
    <recommendedName>
        <fullName evidence="2">Tubulin beta chain</fullName>
    </recommendedName>
    <alternativeName>
        <fullName evidence="7">Beta-tubulin</fullName>
    </alternativeName>
</protein>
<dbReference type="InterPro" id="IPR036525">
    <property type="entry name" value="Tubulin/FtsZ_GTPase_sf"/>
</dbReference>
<comment type="caution">
    <text evidence="9">The sequence shown here is derived from an EMBL/GenBank/DDBJ whole genome shotgun (WGS) entry which is preliminary data.</text>
</comment>
<keyword evidence="4" id="KW-0479">Metal-binding</keyword>
<dbReference type="GO" id="GO:0007017">
    <property type="term" value="P:microtubule-based process"/>
    <property type="evidence" value="ECO:0007669"/>
    <property type="project" value="InterPro"/>
</dbReference>
<dbReference type="Proteomes" id="UP001162131">
    <property type="component" value="Unassembled WGS sequence"/>
</dbReference>
<feature type="domain" description="Tubulin/FtsZ GTPase" evidence="8">
    <location>
        <begin position="44"/>
        <end position="240"/>
    </location>
</feature>
<evidence type="ECO:0000256" key="2">
    <source>
        <dbReference type="ARBA" id="ARBA00013288"/>
    </source>
</evidence>
<evidence type="ECO:0000256" key="7">
    <source>
        <dbReference type="ARBA" id="ARBA00030446"/>
    </source>
</evidence>
<accession>A0AAU9K8G2</accession>
<evidence type="ECO:0000313" key="10">
    <source>
        <dbReference type="Proteomes" id="UP001162131"/>
    </source>
</evidence>
<dbReference type="GO" id="GO:0005525">
    <property type="term" value="F:GTP binding"/>
    <property type="evidence" value="ECO:0007669"/>
    <property type="project" value="UniProtKB-KW"/>
</dbReference>
<dbReference type="PANTHER" id="PTHR11588">
    <property type="entry name" value="TUBULIN"/>
    <property type="match status" value="1"/>
</dbReference>
<evidence type="ECO:0000256" key="6">
    <source>
        <dbReference type="ARBA" id="ARBA00023134"/>
    </source>
</evidence>
<dbReference type="InterPro" id="IPR002453">
    <property type="entry name" value="Beta_tubulin"/>
</dbReference>
<organism evidence="9 10">
    <name type="scientific">Blepharisma stoltei</name>
    <dbReference type="NCBI Taxonomy" id="1481888"/>
    <lineage>
        <taxon>Eukaryota</taxon>
        <taxon>Sar</taxon>
        <taxon>Alveolata</taxon>
        <taxon>Ciliophora</taxon>
        <taxon>Postciliodesmatophora</taxon>
        <taxon>Heterotrichea</taxon>
        <taxon>Heterotrichida</taxon>
        <taxon>Blepharismidae</taxon>
        <taxon>Blepharisma</taxon>
    </lineage>
</organism>
<dbReference type="SUPFAM" id="SSF55307">
    <property type="entry name" value="Tubulin C-terminal domain-like"/>
    <property type="match status" value="1"/>
</dbReference>
<evidence type="ECO:0000259" key="8">
    <source>
        <dbReference type="SMART" id="SM00864"/>
    </source>
</evidence>
<evidence type="ECO:0000256" key="4">
    <source>
        <dbReference type="ARBA" id="ARBA00022723"/>
    </source>
</evidence>
<dbReference type="Pfam" id="PF03953">
    <property type="entry name" value="Tubulin_C"/>
    <property type="match status" value="1"/>
</dbReference>
<dbReference type="Pfam" id="PF00091">
    <property type="entry name" value="Tubulin"/>
    <property type="match status" value="1"/>
</dbReference>
<dbReference type="InterPro" id="IPR008280">
    <property type="entry name" value="Tub_FtsZ_C"/>
</dbReference>
<evidence type="ECO:0000256" key="5">
    <source>
        <dbReference type="ARBA" id="ARBA00022741"/>
    </source>
</evidence>
<evidence type="ECO:0000313" key="9">
    <source>
        <dbReference type="EMBL" id="CAG9334761.1"/>
    </source>
</evidence>
<comment type="similarity">
    <text evidence="1">Belongs to the tubulin family.</text>
</comment>
<keyword evidence="3" id="KW-0493">Microtubule</keyword>